<dbReference type="CDD" id="cd07067">
    <property type="entry name" value="HP_PGM_like"/>
    <property type="match status" value="1"/>
</dbReference>
<dbReference type="GO" id="GO:0016791">
    <property type="term" value="F:phosphatase activity"/>
    <property type="evidence" value="ECO:0007669"/>
    <property type="project" value="TreeGrafter"/>
</dbReference>
<evidence type="ECO:0000313" key="1">
    <source>
        <dbReference type="EMBL" id="SEA36700.1"/>
    </source>
</evidence>
<gene>
    <name evidence="1" type="ORF">SAMN05444370_104278</name>
</gene>
<reference evidence="1 2" key="1">
    <citation type="submission" date="2016-10" db="EMBL/GenBank/DDBJ databases">
        <authorList>
            <person name="de Groot N.N."/>
        </authorList>
    </citation>
    <scope>NUCLEOTIDE SEQUENCE [LARGE SCALE GENOMIC DNA]</scope>
    <source>
        <strain evidence="1 2">DSM 15345</strain>
    </source>
</reference>
<organism evidence="1 2">
    <name type="scientific">Rubrimonas cliftonensis</name>
    <dbReference type="NCBI Taxonomy" id="89524"/>
    <lineage>
        <taxon>Bacteria</taxon>
        <taxon>Pseudomonadati</taxon>
        <taxon>Pseudomonadota</taxon>
        <taxon>Alphaproteobacteria</taxon>
        <taxon>Rhodobacterales</taxon>
        <taxon>Paracoccaceae</taxon>
        <taxon>Rubrimonas</taxon>
    </lineage>
</organism>
<dbReference type="GO" id="GO:0005737">
    <property type="term" value="C:cytoplasm"/>
    <property type="evidence" value="ECO:0007669"/>
    <property type="project" value="TreeGrafter"/>
</dbReference>
<dbReference type="Pfam" id="PF00300">
    <property type="entry name" value="His_Phos_1"/>
    <property type="match status" value="1"/>
</dbReference>
<protein>
    <submittedName>
        <fullName evidence="1">Broad specificity phosphatase PhoE</fullName>
    </submittedName>
</protein>
<dbReference type="InterPro" id="IPR050275">
    <property type="entry name" value="PGM_Phosphatase"/>
</dbReference>
<proteinExistence type="predicted"/>
<dbReference type="AlphaFoldDB" id="A0A1H4ALA5"/>
<dbReference type="InterPro" id="IPR029033">
    <property type="entry name" value="His_PPase_superfam"/>
</dbReference>
<evidence type="ECO:0000313" key="2">
    <source>
        <dbReference type="Proteomes" id="UP000198703"/>
    </source>
</evidence>
<dbReference type="EMBL" id="FNQM01000004">
    <property type="protein sequence ID" value="SEA36700.1"/>
    <property type="molecule type" value="Genomic_DNA"/>
</dbReference>
<name>A0A1H4ALA5_9RHOB</name>
<dbReference type="SUPFAM" id="SSF53254">
    <property type="entry name" value="Phosphoglycerate mutase-like"/>
    <property type="match status" value="1"/>
</dbReference>
<dbReference type="STRING" id="89524.SAMN05444370_104278"/>
<dbReference type="SMART" id="SM00855">
    <property type="entry name" value="PGAM"/>
    <property type="match status" value="1"/>
</dbReference>
<dbReference type="PANTHER" id="PTHR48100:SF1">
    <property type="entry name" value="HISTIDINE PHOSPHATASE FAMILY PROTEIN-RELATED"/>
    <property type="match status" value="1"/>
</dbReference>
<keyword evidence="2" id="KW-1185">Reference proteome</keyword>
<dbReference type="Gene3D" id="3.40.50.1240">
    <property type="entry name" value="Phosphoglycerate mutase-like"/>
    <property type="match status" value="1"/>
</dbReference>
<dbReference type="OrthoDB" id="8347407at2"/>
<dbReference type="PANTHER" id="PTHR48100">
    <property type="entry name" value="BROAD-SPECIFICITY PHOSPHATASE YOR283W-RELATED"/>
    <property type="match status" value="1"/>
</dbReference>
<dbReference type="InterPro" id="IPR013078">
    <property type="entry name" value="His_Pase_superF_clade-1"/>
</dbReference>
<dbReference type="RefSeq" id="WP_093252345.1">
    <property type="nucleotide sequence ID" value="NZ_FNQM01000004.1"/>
</dbReference>
<dbReference type="Proteomes" id="UP000198703">
    <property type="component" value="Unassembled WGS sequence"/>
</dbReference>
<accession>A0A1H4ALA5</accession>
<sequence>MSAAAASRGGQGWWWVRHAPTHVRAAVGWTDAPADLSDAAALDRLAAALPAAPVVSSDLARAVATARRIAGARPLQAADARLRELNFGAWEGMTYDAAAAAQPDAYRAFFETPGPSRAPGGESFDDLRARVCDAIEARKADGGDVVLVAHAGAIRAALAVALDLTPAQALGFAVDPLSITRLDWIASAGAWRVVCVNTRA</sequence>